<dbReference type="InterPro" id="IPR009057">
    <property type="entry name" value="Homeodomain-like_sf"/>
</dbReference>
<name>A0AAD1W452_PELCU</name>
<dbReference type="PROSITE" id="PS00027">
    <property type="entry name" value="HOMEOBOX_1"/>
    <property type="match status" value="2"/>
</dbReference>
<evidence type="ECO:0000256" key="11">
    <source>
        <dbReference type="SAM" id="MobiDB-lite"/>
    </source>
</evidence>
<feature type="compositionally biased region" description="Low complexity" evidence="11">
    <location>
        <begin position="464"/>
        <end position="474"/>
    </location>
</feature>
<keyword evidence="6 9" id="KW-0371">Homeobox</keyword>
<evidence type="ECO:0000256" key="10">
    <source>
        <dbReference type="RuleBase" id="RU000682"/>
    </source>
</evidence>
<dbReference type="GO" id="GO:0003677">
    <property type="term" value="F:DNA binding"/>
    <property type="evidence" value="ECO:0007669"/>
    <property type="project" value="UniProtKB-UniRule"/>
</dbReference>
<dbReference type="Pfam" id="PF12284">
    <property type="entry name" value="HoxA13_N"/>
    <property type="match status" value="1"/>
</dbReference>
<dbReference type="Gene3D" id="1.10.10.60">
    <property type="entry name" value="Homeodomain-like"/>
    <property type="match status" value="2"/>
</dbReference>
<keyword evidence="14" id="KW-1185">Reference proteome</keyword>
<keyword evidence="8 9" id="KW-0539">Nucleus</keyword>
<dbReference type="PANTHER" id="PTHR45804">
    <property type="entry name" value="SEGMENTATION PROTEIN FUSHI TARAZU-LIKE PROTEIN"/>
    <property type="match status" value="1"/>
</dbReference>
<dbReference type="FunFam" id="1.10.10.60:FF:000130">
    <property type="entry name" value="Homeobox protein Hox-D12"/>
    <property type="match status" value="1"/>
</dbReference>
<comment type="subcellular location">
    <subcellularLocation>
        <location evidence="1 9 10">Nucleus</location>
    </subcellularLocation>
</comment>
<evidence type="ECO:0000256" key="1">
    <source>
        <dbReference type="ARBA" id="ARBA00004123"/>
    </source>
</evidence>
<feature type="domain" description="Homeobox" evidence="12">
    <location>
        <begin position="487"/>
        <end position="547"/>
    </location>
</feature>
<dbReference type="PROSITE" id="PS50071">
    <property type="entry name" value="HOMEOBOX_2"/>
    <property type="match status" value="2"/>
</dbReference>
<evidence type="ECO:0000256" key="5">
    <source>
        <dbReference type="ARBA" id="ARBA00023125"/>
    </source>
</evidence>
<feature type="region of interest" description="Disordered" evidence="11">
    <location>
        <begin position="448"/>
        <end position="494"/>
    </location>
</feature>
<dbReference type="InterPro" id="IPR051003">
    <property type="entry name" value="AP_axis_regulatory_Homeobox"/>
</dbReference>
<dbReference type="GO" id="GO:0005654">
    <property type="term" value="C:nucleoplasm"/>
    <property type="evidence" value="ECO:0007669"/>
    <property type="project" value="UniProtKB-ARBA"/>
</dbReference>
<accession>A0AAD1W452</accession>
<dbReference type="InterPro" id="IPR001356">
    <property type="entry name" value="HD"/>
</dbReference>
<keyword evidence="5 9" id="KW-0238">DNA-binding</keyword>
<feature type="DNA-binding region" description="Homeobox" evidence="9">
    <location>
        <begin position="230"/>
        <end position="289"/>
    </location>
</feature>
<dbReference type="GO" id="GO:0000981">
    <property type="term" value="F:DNA-binding transcription factor activity, RNA polymerase II-specific"/>
    <property type="evidence" value="ECO:0007669"/>
    <property type="project" value="InterPro"/>
</dbReference>
<feature type="compositionally biased region" description="Basic and acidic residues" evidence="11">
    <location>
        <begin position="451"/>
        <end position="463"/>
    </location>
</feature>
<evidence type="ECO:0000256" key="9">
    <source>
        <dbReference type="PROSITE-ProRule" id="PRU00108"/>
    </source>
</evidence>
<evidence type="ECO:0000256" key="3">
    <source>
        <dbReference type="ARBA" id="ARBA00022473"/>
    </source>
</evidence>
<dbReference type="FunFam" id="1.10.10.60:FF:000166">
    <property type="entry name" value="homeobox protein Hox-C11"/>
    <property type="match status" value="1"/>
</dbReference>
<dbReference type="PANTHER" id="PTHR45804:SF3">
    <property type="entry name" value="HOMEOBOX PROTEIN HOX-A13"/>
    <property type="match status" value="1"/>
</dbReference>
<dbReference type="SMART" id="SM00389">
    <property type="entry name" value="HOX"/>
    <property type="match status" value="2"/>
</dbReference>
<dbReference type="AlphaFoldDB" id="A0AAD1W452"/>
<evidence type="ECO:0000259" key="12">
    <source>
        <dbReference type="PROSITE" id="PS50071"/>
    </source>
</evidence>
<dbReference type="CDD" id="cd00086">
    <property type="entry name" value="homeodomain"/>
    <property type="match status" value="2"/>
</dbReference>
<evidence type="ECO:0000256" key="2">
    <source>
        <dbReference type="ARBA" id="ARBA00006317"/>
    </source>
</evidence>
<dbReference type="InterPro" id="IPR022067">
    <property type="entry name" value="HoxA13_N"/>
</dbReference>
<evidence type="ECO:0000313" key="14">
    <source>
        <dbReference type="Proteomes" id="UP001295444"/>
    </source>
</evidence>
<evidence type="ECO:0000256" key="7">
    <source>
        <dbReference type="ARBA" id="ARBA00023163"/>
    </source>
</evidence>
<gene>
    <name evidence="13" type="ORF">PECUL_23A032336</name>
</gene>
<keyword evidence="3" id="KW-0217">Developmental protein</keyword>
<dbReference type="InterPro" id="IPR017970">
    <property type="entry name" value="Homeobox_CS"/>
</dbReference>
<reference evidence="13" key="1">
    <citation type="submission" date="2022-03" db="EMBL/GenBank/DDBJ databases">
        <authorList>
            <person name="Alioto T."/>
            <person name="Alioto T."/>
            <person name="Gomez Garrido J."/>
        </authorList>
    </citation>
    <scope>NUCLEOTIDE SEQUENCE</scope>
</reference>
<keyword evidence="4" id="KW-0805">Transcription regulation</keyword>
<dbReference type="EMBL" id="OW240915">
    <property type="protein sequence ID" value="CAH2282678.1"/>
    <property type="molecule type" value="Genomic_DNA"/>
</dbReference>
<dbReference type="SUPFAM" id="SSF46689">
    <property type="entry name" value="Homeodomain-like"/>
    <property type="match status" value="2"/>
</dbReference>
<evidence type="ECO:0000313" key="13">
    <source>
        <dbReference type="EMBL" id="CAH2282678.1"/>
    </source>
</evidence>
<keyword evidence="7" id="KW-0804">Transcription</keyword>
<comment type="similarity">
    <text evidence="2">Belongs to the Abd-B homeobox family.</text>
</comment>
<proteinExistence type="inferred from homology"/>
<evidence type="ECO:0000256" key="4">
    <source>
        <dbReference type="ARBA" id="ARBA00023015"/>
    </source>
</evidence>
<evidence type="ECO:0000256" key="6">
    <source>
        <dbReference type="ARBA" id="ARBA00023155"/>
    </source>
</evidence>
<feature type="domain" description="Homeobox" evidence="12">
    <location>
        <begin position="228"/>
        <end position="288"/>
    </location>
</feature>
<protein>
    <submittedName>
        <fullName evidence="13">Homeobox Hox-A13</fullName>
    </submittedName>
</protein>
<feature type="DNA-binding region" description="Homeobox" evidence="9">
    <location>
        <begin position="489"/>
        <end position="548"/>
    </location>
</feature>
<organism evidence="13 14">
    <name type="scientific">Pelobates cultripes</name>
    <name type="common">Western spadefoot toad</name>
    <dbReference type="NCBI Taxonomy" id="61616"/>
    <lineage>
        <taxon>Eukaryota</taxon>
        <taxon>Metazoa</taxon>
        <taxon>Chordata</taxon>
        <taxon>Craniata</taxon>
        <taxon>Vertebrata</taxon>
        <taxon>Euteleostomi</taxon>
        <taxon>Amphibia</taxon>
        <taxon>Batrachia</taxon>
        <taxon>Anura</taxon>
        <taxon>Pelobatoidea</taxon>
        <taxon>Pelobatidae</taxon>
        <taxon>Pelobates</taxon>
    </lineage>
</organism>
<sequence>MTTSVLLHPRWAEPVMFLYDNSLDEINKNMEGFAGSNFAANQCRNLMGHPAPLAPSSAYPTSEVPVSGIAEPVKQCSPCSAVQSSSSASLPYGYFNTQYYPCRMSHHNTIKSCSQPSSFADKYMDTSGSAGEEFSSRAKEFAFYQGYATGPYQPVPGYLDVPVVSTIGAPGEARHESLLPMEGYQPWAITNGWNGQVYCSKDQGQPTHLWKSTLPDVVSHPPDANSYRRGRKKRVPYTKVQLKELEREYATNKFITKDKRRRISATTNLSERQVTIWFQNRRVKEKKRHIACPMYCCINTEQGLIHSVLRLEVHHQTRRFKDSVAYIGLTSHSLVDPPHMQKSRLSVKCTFSRVSWLPTQSEDVKSCCAWGQRRSNIILAEHSACDKKIAQRKGNNNERFSKKGTLRITCFYETCNLSISTSDHMISTSLLRTGLDFHLMRTARDPILSHLHRDPEEKDRPADSSRSSSSHSSSGNNEDKASSSSGQRTRKKRCPYTKYQIRELEREFFFSVYINKEKRLQLSRMLNLTDRQVKIWFQNRRMKEKKINRDRLQYYSANPLL</sequence>
<evidence type="ECO:0000256" key="8">
    <source>
        <dbReference type="ARBA" id="ARBA00023242"/>
    </source>
</evidence>
<dbReference type="Pfam" id="PF00046">
    <property type="entry name" value="Homeodomain"/>
    <property type="match status" value="2"/>
</dbReference>
<dbReference type="Proteomes" id="UP001295444">
    <property type="component" value="Chromosome 04"/>
</dbReference>